<gene>
    <name evidence="2" type="primary">stvO3</name>
</gene>
<dbReference type="GO" id="GO:0016491">
    <property type="term" value="F:oxidoreductase activity"/>
    <property type="evidence" value="ECO:0007669"/>
    <property type="project" value="InterPro"/>
</dbReference>
<dbReference type="Gene3D" id="3.40.50.360">
    <property type="match status" value="1"/>
</dbReference>
<reference evidence="2" key="1">
    <citation type="journal article" date="2017" name="ACS Chem. Biol.">
        <title>Functional Analysis of Cytochrome P450s Involved in Streptovaricin Biosynthesis and Generation of Anti-MRSA Analogues.</title>
        <authorList>
            <person name="Liu Y."/>
            <person name="Chen X."/>
            <person name="Li Z."/>
            <person name="Xu W."/>
            <person name="Tao W."/>
            <person name="Wu J."/>
            <person name="Yang J."/>
            <person name="Deng Z."/>
            <person name="Sun Y."/>
        </authorList>
    </citation>
    <scope>NUCLEOTIDE SEQUENCE</scope>
    <source>
        <strain evidence="2">CCTCC M2017417</strain>
    </source>
</reference>
<sequence>MTRIGIILGTTRPGRVGPQVAQWVEKAARTRGDADFELVDLADFDLPLFDEPRSPRMGAYEHAHTRAWSAKIAELDGFVFVTPEYNWSIPAALKNAIDFVYNEWNNKAAAFVGYGASANGVRAVEHLRAIAAAVQLSPVYTQVNLSLLTDFEQYETFTPAERHDAALQRMLSELITRTHTLAPLRRA</sequence>
<dbReference type="InterPro" id="IPR005025">
    <property type="entry name" value="FMN_Rdtase-like_dom"/>
</dbReference>
<evidence type="ECO:0000259" key="1">
    <source>
        <dbReference type="Pfam" id="PF03358"/>
    </source>
</evidence>
<dbReference type="PANTHER" id="PTHR30543">
    <property type="entry name" value="CHROMATE REDUCTASE"/>
    <property type="match status" value="1"/>
</dbReference>
<name>A0A286SBY8_STRST</name>
<proteinExistence type="predicted"/>
<dbReference type="SUPFAM" id="SSF52218">
    <property type="entry name" value="Flavoproteins"/>
    <property type="match status" value="1"/>
</dbReference>
<organism evidence="2">
    <name type="scientific">Streptomyces spectabilis</name>
    <dbReference type="NCBI Taxonomy" id="68270"/>
    <lineage>
        <taxon>Bacteria</taxon>
        <taxon>Bacillati</taxon>
        <taxon>Actinomycetota</taxon>
        <taxon>Actinomycetes</taxon>
        <taxon>Kitasatosporales</taxon>
        <taxon>Streptomycetaceae</taxon>
        <taxon>Streptomyces</taxon>
    </lineage>
</organism>
<feature type="domain" description="NADPH-dependent FMN reductase-like" evidence="1">
    <location>
        <begin position="2"/>
        <end position="145"/>
    </location>
</feature>
<dbReference type="InterPro" id="IPR050712">
    <property type="entry name" value="NAD(P)H-dep_reductase"/>
</dbReference>
<dbReference type="InterPro" id="IPR029039">
    <property type="entry name" value="Flavoprotein-like_sf"/>
</dbReference>
<dbReference type="EMBL" id="KY593296">
    <property type="protein sequence ID" value="ASZ00141.1"/>
    <property type="molecule type" value="Genomic_DNA"/>
</dbReference>
<dbReference type="GO" id="GO:0005829">
    <property type="term" value="C:cytosol"/>
    <property type="evidence" value="ECO:0007669"/>
    <property type="project" value="TreeGrafter"/>
</dbReference>
<dbReference type="AlphaFoldDB" id="A0A286SBY8"/>
<accession>A0A286SBY8</accession>
<evidence type="ECO:0000313" key="2">
    <source>
        <dbReference type="EMBL" id="ASZ00141.1"/>
    </source>
</evidence>
<dbReference type="GO" id="GO:0010181">
    <property type="term" value="F:FMN binding"/>
    <property type="evidence" value="ECO:0007669"/>
    <property type="project" value="TreeGrafter"/>
</dbReference>
<dbReference type="Pfam" id="PF03358">
    <property type="entry name" value="FMN_red"/>
    <property type="match status" value="1"/>
</dbReference>
<protein>
    <submittedName>
        <fullName evidence="2">NADPH-dependent reductase</fullName>
    </submittedName>
</protein>
<dbReference type="PANTHER" id="PTHR30543:SF21">
    <property type="entry name" value="NAD(P)H-DEPENDENT FMN REDUCTASE LOT6"/>
    <property type="match status" value="1"/>
</dbReference>